<evidence type="ECO:0000313" key="18">
    <source>
        <dbReference type="Proteomes" id="UP000270230"/>
    </source>
</evidence>
<dbReference type="InterPro" id="IPR036026">
    <property type="entry name" value="Seven-hairpin_glycosidases"/>
</dbReference>
<evidence type="ECO:0000256" key="5">
    <source>
        <dbReference type="ARBA" id="ARBA00022729"/>
    </source>
</evidence>
<accession>A0A3M7BI58</accession>
<dbReference type="SUPFAM" id="SSF48225">
    <property type="entry name" value="Seven-hairpin glycosidases"/>
    <property type="match status" value="1"/>
</dbReference>
<comment type="caution">
    <text evidence="17">The sequence shown here is derived from an EMBL/GenBank/DDBJ whole genome shotgun (WGS) entry which is preliminary data.</text>
</comment>
<evidence type="ECO:0000256" key="11">
    <source>
        <dbReference type="ARBA" id="ARBA00048605"/>
    </source>
</evidence>
<organism evidence="17 18">
    <name type="scientific">Hortaea werneckii</name>
    <name type="common">Black yeast</name>
    <name type="synonym">Cladosporium werneckii</name>
    <dbReference type="NCBI Taxonomy" id="91943"/>
    <lineage>
        <taxon>Eukaryota</taxon>
        <taxon>Fungi</taxon>
        <taxon>Dikarya</taxon>
        <taxon>Ascomycota</taxon>
        <taxon>Pezizomycotina</taxon>
        <taxon>Dothideomycetes</taxon>
        <taxon>Dothideomycetidae</taxon>
        <taxon>Mycosphaerellales</taxon>
        <taxon>Teratosphaeriaceae</taxon>
        <taxon>Hortaea</taxon>
    </lineage>
</organism>
<gene>
    <name evidence="17" type="ORF">D0865_12804</name>
</gene>
<keyword evidence="12" id="KW-0106">Calcium</keyword>
<feature type="signal peptide" evidence="15">
    <location>
        <begin position="1"/>
        <end position="22"/>
    </location>
</feature>
<evidence type="ECO:0000256" key="3">
    <source>
        <dbReference type="ARBA" id="ARBA00007658"/>
    </source>
</evidence>
<dbReference type="GO" id="GO:0036503">
    <property type="term" value="P:ERAD pathway"/>
    <property type="evidence" value="ECO:0007669"/>
    <property type="project" value="UniProtKB-ARBA"/>
</dbReference>
<dbReference type="InterPro" id="IPR012341">
    <property type="entry name" value="6hp_glycosidase-like_sf"/>
</dbReference>
<evidence type="ECO:0000256" key="1">
    <source>
        <dbReference type="ARBA" id="ARBA00001913"/>
    </source>
</evidence>
<dbReference type="GO" id="GO:0016020">
    <property type="term" value="C:membrane"/>
    <property type="evidence" value="ECO:0007669"/>
    <property type="project" value="InterPro"/>
</dbReference>
<evidence type="ECO:0000256" key="7">
    <source>
        <dbReference type="ARBA" id="ARBA00023157"/>
    </source>
</evidence>
<dbReference type="InterPro" id="IPR001382">
    <property type="entry name" value="Glyco_hydro_47"/>
</dbReference>
<dbReference type="VEuPathDB" id="FungiDB:BTJ68_14216"/>
<evidence type="ECO:0000256" key="2">
    <source>
        <dbReference type="ARBA" id="ARBA00004922"/>
    </source>
</evidence>
<dbReference type="EMBL" id="QWIN01001551">
    <property type="protein sequence ID" value="RMY39492.1"/>
    <property type="molecule type" value="Genomic_DNA"/>
</dbReference>
<evidence type="ECO:0000256" key="13">
    <source>
        <dbReference type="SAM" id="MobiDB-lite"/>
    </source>
</evidence>
<dbReference type="GO" id="GO:0004571">
    <property type="term" value="F:mannosyl-oligosaccharide 1,2-alpha-mannosidase activity"/>
    <property type="evidence" value="ECO:0007669"/>
    <property type="project" value="UniProtKB-EC"/>
</dbReference>
<name>A0A3M7BI58_HORWE</name>
<evidence type="ECO:0000256" key="14">
    <source>
        <dbReference type="SAM" id="Phobius"/>
    </source>
</evidence>
<feature type="chain" id="PRO_5018147543" description="mannosyl-oligosaccharide 1,2-alpha-mannosidase" evidence="15">
    <location>
        <begin position="23"/>
        <end position="677"/>
    </location>
</feature>
<dbReference type="AlphaFoldDB" id="A0A3M7BI58"/>
<dbReference type="GO" id="GO:0005509">
    <property type="term" value="F:calcium ion binding"/>
    <property type="evidence" value="ECO:0007669"/>
    <property type="project" value="InterPro"/>
</dbReference>
<evidence type="ECO:0000256" key="4">
    <source>
        <dbReference type="ARBA" id="ARBA00012238"/>
    </source>
</evidence>
<evidence type="ECO:0000256" key="12">
    <source>
        <dbReference type="PIRSR" id="PIRSR601382-2"/>
    </source>
</evidence>
<feature type="region of interest" description="Disordered" evidence="13">
    <location>
        <begin position="411"/>
        <end position="466"/>
    </location>
</feature>
<keyword evidence="14" id="KW-0812">Transmembrane</keyword>
<evidence type="ECO:0000256" key="6">
    <source>
        <dbReference type="ARBA" id="ARBA00022801"/>
    </source>
</evidence>
<proteinExistence type="inferred from homology"/>
<feature type="compositionally biased region" description="Polar residues" evidence="13">
    <location>
        <begin position="447"/>
        <end position="457"/>
    </location>
</feature>
<comment type="catalytic activity">
    <reaction evidence="11">
        <text>N(4)-(alpha-D-Man-(1-&gt;2)-alpha-D-Man-(1-&gt;2)-alpha-D-Man-(1-&gt;3)-[alpha-D-Man-(1-&gt;2)-alpha-D-Man-(1-&gt;3)-[alpha-D-Man-(1-&gt;2)-alpha-D-Man-(1-&gt;6)]-alpha-D-Man-(1-&gt;6)]-beta-D-Man-(1-&gt;4)-beta-D-GlcNAc-(1-&gt;4)-beta-D-GlcNAc)-L-asparaginyl-[protein] (N-glucan mannose isomer 9A1,2,3B1,2,3) + 4 H2O = N(4)-(alpha-D-Man-(1-&gt;3)-[alpha-D-Man-(1-&gt;3)-[alpha-D-Man-(1-&gt;6)]-alpha-D-Man-(1-&gt;6)]-beta-D-Man-(1-&gt;4)-beta-D-GlcNAc-(1-&gt;4)-beta-D-GlcNAc)-L-asparaginyl-[protein] (N-glucan mannose isomer 5A1,2) + 4 beta-D-mannose</text>
        <dbReference type="Rhea" id="RHEA:56008"/>
        <dbReference type="Rhea" id="RHEA-COMP:14356"/>
        <dbReference type="Rhea" id="RHEA-COMP:14367"/>
        <dbReference type="ChEBI" id="CHEBI:15377"/>
        <dbReference type="ChEBI" id="CHEBI:28563"/>
        <dbReference type="ChEBI" id="CHEBI:59087"/>
        <dbReference type="ChEBI" id="CHEBI:139493"/>
        <dbReference type="EC" id="3.2.1.113"/>
    </reaction>
</comment>
<dbReference type="Proteomes" id="UP000270230">
    <property type="component" value="Unassembled WGS sequence"/>
</dbReference>
<feature type="domain" description="Peptidase A1" evidence="16">
    <location>
        <begin position="46"/>
        <end position="400"/>
    </location>
</feature>
<evidence type="ECO:0000313" key="17">
    <source>
        <dbReference type="EMBL" id="RMY39492.1"/>
    </source>
</evidence>
<keyword evidence="6" id="KW-0378">Hydrolase</keyword>
<dbReference type="Pfam" id="PF01532">
    <property type="entry name" value="Glyco_hydro_47"/>
    <property type="match status" value="1"/>
</dbReference>
<evidence type="ECO:0000256" key="15">
    <source>
        <dbReference type="SAM" id="SignalP"/>
    </source>
</evidence>
<comment type="pathway">
    <text evidence="2">Protein modification; protein glycosylation.</text>
</comment>
<feature type="binding site" evidence="12">
    <location>
        <position position="665"/>
    </location>
    <ligand>
        <name>Ca(2+)</name>
        <dbReference type="ChEBI" id="CHEBI:29108"/>
    </ligand>
</feature>
<keyword evidence="12" id="KW-0479">Metal-binding</keyword>
<comment type="similarity">
    <text evidence="3">Belongs to the glycosyl hydrolase 47 family.</text>
</comment>
<feature type="region of interest" description="Disordered" evidence="13">
    <location>
        <begin position="505"/>
        <end position="529"/>
    </location>
</feature>
<dbReference type="PROSITE" id="PS51767">
    <property type="entry name" value="PEPTIDASE_A1"/>
    <property type="match status" value="1"/>
</dbReference>
<keyword evidence="9" id="KW-0326">Glycosidase</keyword>
<reference evidence="17 18" key="1">
    <citation type="journal article" date="2018" name="BMC Genomics">
        <title>Genomic evidence for intraspecific hybridization in a clonal and extremely halotolerant yeast.</title>
        <authorList>
            <person name="Gostincar C."/>
            <person name="Stajich J.E."/>
            <person name="Zupancic J."/>
            <person name="Zalar P."/>
            <person name="Gunde-Cimerman N."/>
        </authorList>
    </citation>
    <scope>NUCLEOTIDE SEQUENCE [LARGE SCALE GENOMIC DNA]</scope>
    <source>
        <strain evidence="17 18">EXF-151</strain>
    </source>
</reference>
<keyword evidence="7" id="KW-1015">Disulfide bond</keyword>
<evidence type="ECO:0000256" key="9">
    <source>
        <dbReference type="ARBA" id="ARBA00023295"/>
    </source>
</evidence>
<feature type="compositionally biased region" description="Low complexity" evidence="13">
    <location>
        <begin position="430"/>
        <end position="446"/>
    </location>
</feature>
<dbReference type="GO" id="GO:0005975">
    <property type="term" value="P:carbohydrate metabolic process"/>
    <property type="evidence" value="ECO:0007669"/>
    <property type="project" value="InterPro"/>
</dbReference>
<evidence type="ECO:0000256" key="8">
    <source>
        <dbReference type="ARBA" id="ARBA00023180"/>
    </source>
</evidence>
<dbReference type="SUPFAM" id="SSF50630">
    <property type="entry name" value="Acid proteases"/>
    <property type="match status" value="1"/>
</dbReference>
<dbReference type="Gene3D" id="2.40.70.10">
    <property type="entry name" value="Acid Proteases"/>
    <property type="match status" value="2"/>
</dbReference>
<keyword evidence="14" id="KW-1133">Transmembrane helix</keyword>
<evidence type="ECO:0000256" key="10">
    <source>
        <dbReference type="ARBA" id="ARBA00047669"/>
    </source>
</evidence>
<dbReference type="InterPro" id="IPR021109">
    <property type="entry name" value="Peptidase_aspartic_dom_sf"/>
</dbReference>
<dbReference type="GO" id="GO:0005783">
    <property type="term" value="C:endoplasmic reticulum"/>
    <property type="evidence" value="ECO:0007669"/>
    <property type="project" value="TreeGrafter"/>
</dbReference>
<dbReference type="EC" id="3.2.1.113" evidence="4"/>
<feature type="transmembrane region" description="Helical" evidence="14">
    <location>
        <begin position="472"/>
        <end position="496"/>
    </location>
</feature>
<dbReference type="PANTHER" id="PTHR11742">
    <property type="entry name" value="MANNOSYL-OLIGOSACCHARIDE ALPHA-1,2-MANNOSIDASE-RELATED"/>
    <property type="match status" value="1"/>
</dbReference>
<dbReference type="InterPro" id="IPR050749">
    <property type="entry name" value="Glycosyl_Hydrolase_47"/>
</dbReference>
<dbReference type="InterPro" id="IPR033121">
    <property type="entry name" value="PEPTIDASE_A1"/>
</dbReference>
<feature type="compositionally biased region" description="Polar residues" evidence="13">
    <location>
        <begin position="505"/>
        <end position="523"/>
    </location>
</feature>
<dbReference type="UniPathway" id="UPA00378"/>
<sequence length="677" mass="73151">MDAQMLPSLIVIWLTFAQSIHCECANGSVVALPVTEVVLSNEHTVRGVPISVGTPPTNISFLPEAVYNDTWIYNSTEDFCNWTTPAACFTLRGGLYDTNSSTATLKDDVQDAGADASDTERATGPNIWYNSWATDDLTFGGVKLTDYPLGMPGFDIFTPYNSSKDQAQIGLGSNSTFLTALKEAGNIISRSYSWWFGLVGAIADAQMDGLLAFGGYDTAKVTGNNYTKALAPSSMSCTSGMNVIVSDLVLNFPNGTDASIISPYSGLSSCIRPDFPGIFTFPWDPYYNSFEALTATTNIGREQGTGGYGGMLYWPGEVYFGDLTIEIDSFFKIRIPNELLVIHPSNIVDNGRTQYNDTVREVLLDPTVGVNKGDTSILGRHFFQAAYLLVNYDSDSFTIWQANATTESSLVSLGNECPDPGSKVAKNDTSDSNTAHSTSSSLPSATGEGTPNTSDDTISGKSSESNGISSEAIAGIAVAAAFVSGGLVVLAVLYILRRRKRQATLASADSSTQLTPANQSNGHDFNGQPPVYEPMSQEMQEMGGDAQAREMSADQKPIELSIQKSNASHRTTAGNSIHNQFRGLDQPPYFARFKATTQVLDTSTGFCAISDVNPPDGGEKLDMQESFVFAEVLKYIYLLHLEDKDNALHVQDSRYGAKNQWVYNTEAHPFRVVGRLV</sequence>
<dbReference type="Gene3D" id="1.50.10.10">
    <property type="match status" value="1"/>
</dbReference>
<keyword evidence="5 15" id="KW-0732">Signal</keyword>
<comment type="catalytic activity">
    <reaction evidence="10">
        <text>N(4)-(alpha-D-Man-(1-&gt;2)-alpha-D-Man-(1-&gt;2)-alpha-D-Man-(1-&gt;3)-[alpha-D-Man-(1-&gt;3)-[alpha-D-Man-(1-&gt;2)-alpha-D-Man-(1-&gt;6)]-alpha-D-Man-(1-&gt;6)]-beta-D-Man-(1-&gt;4)-beta-D-GlcNAc-(1-&gt;4)-beta-D-GlcNAc)-L-asparaginyl-[protein] (N-glucan mannose isomer 8A1,2,3B1,3) + 3 H2O = N(4)-(alpha-D-Man-(1-&gt;3)-[alpha-D-Man-(1-&gt;3)-[alpha-D-Man-(1-&gt;6)]-alpha-D-Man-(1-&gt;6)]-beta-D-Man-(1-&gt;4)-beta-D-GlcNAc-(1-&gt;4)-beta-D-GlcNAc)-L-asparaginyl-[protein] (N-glucan mannose isomer 5A1,2) + 3 beta-D-mannose</text>
        <dbReference type="Rhea" id="RHEA:56028"/>
        <dbReference type="Rhea" id="RHEA-COMP:14358"/>
        <dbReference type="Rhea" id="RHEA-COMP:14367"/>
        <dbReference type="ChEBI" id="CHEBI:15377"/>
        <dbReference type="ChEBI" id="CHEBI:28563"/>
        <dbReference type="ChEBI" id="CHEBI:59087"/>
        <dbReference type="ChEBI" id="CHEBI:60628"/>
        <dbReference type="EC" id="3.2.1.113"/>
    </reaction>
</comment>
<evidence type="ECO:0000259" key="16">
    <source>
        <dbReference type="PROSITE" id="PS51767"/>
    </source>
</evidence>
<keyword evidence="14" id="KW-0472">Membrane</keyword>
<dbReference type="PANTHER" id="PTHR11742:SF101">
    <property type="entry name" value="MANNOSYL-OLIGOSACCHARIDE ALPHA-1,2-MANNOSIDASE 1B"/>
    <property type="match status" value="1"/>
</dbReference>
<comment type="cofactor">
    <cofactor evidence="1 12">
        <name>Ca(2+)</name>
        <dbReference type="ChEBI" id="CHEBI:29108"/>
    </cofactor>
</comment>
<dbReference type="OrthoDB" id="5361565at2759"/>
<keyword evidence="8" id="KW-0325">Glycoprotein</keyword>
<protein>
    <recommendedName>
        <fullName evidence="4">mannosyl-oligosaccharide 1,2-alpha-mannosidase</fullName>
        <ecNumber evidence="4">3.2.1.113</ecNumber>
    </recommendedName>
</protein>